<evidence type="ECO:0008006" key="4">
    <source>
        <dbReference type="Google" id="ProtNLM"/>
    </source>
</evidence>
<dbReference type="RefSeq" id="WP_181751965.1">
    <property type="nucleotide sequence ID" value="NZ_JACEIQ010000009.1"/>
</dbReference>
<dbReference type="InterPro" id="IPR029001">
    <property type="entry name" value="ITPase-like_fam"/>
</dbReference>
<dbReference type="EMBL" id="JACEIQ010000009">
    <property type="protein sequence ID" value="MBA4494730.1"/>
    <property type="molecule type" value="Genomic_DNA"/>
</dbReference>
<evidence type="ECO:0000313" key="2">
    <source>
        <dbReference type="EMBL" id="MBA4494730.1"/>
    </source>
</evidence>
<dbReference type="InterPro" id="IPR002637">
    <property type="entry name" value="RdgB/HAM1"/>
</dbReference>
<dbReference type="GO" id="GO:0047429">
    <property type="term" value="F:nucleoside triphosphate diphosphatase activity"/>
    <property type="evidence" value="ECO:0007669"/>
    <property type="project" value="InterPro"/>
</dbReference>
<dbReference type="SUPFAM" id="SSF52972">
    <property type="entry name" value="ITPase-like"/>
    <property type="match status" value="1"/>
</dbReference>
<gene>
    <name evidence="2" type="ORF">H1191_10480</name>
</gene>
<proteinExistence type="predicted"/>
<dbReference type="Proteomes" id="UP000535491">
    <property type="component" value="Unassembled WGS sequence"/>
</dbReference>
<name>A0A7W1WRJ2_9BACL</name>
<keyword evidence="3" id="KW-1185">Reference proteome</keyword>
<dbReference type="Pfam" id="PF01725">
    <property type="entry name" value="Ham1p_like"/>
    <property type="match status" value="1"/>
</dbReference>
<evidence type="ECO:0000256" key="1">
    <source>
        <dbReference type="ARBA" id="ARBA00022801"/>
    </source>
</evidence>
<dbReference type="AlphaFoldDB" id="A0A7W1WRJ2"/>
<keyword evidence="1" id="KW-0378">Hydrolase</keyword>
<organism evidence="2 3">
    <name type="scientific">Paenactinomyces guangxiensis</name>
    <dbReference type="NCBI Taxonomy" id="1490290"/>
    <lineage>
        <taxon>Bacteria</taxon>
        <taxon>Bacillati</taxon>
        <taxon>Bacillota</taxon>
        <taxon>Bacilli</taxon>
        <taxon>Bacillales</taxon>
        <taxon>Thermoactinomycetaceae</taxon>
        <taxon>Paenactinomyces</taxon>
    </lineage>
</organism>
<dbReference type="GO" id="GO:0009143">
    <property type="term" value="P:nucleoside triphosphate catabolic process"/>
    <property type="evidence" value="ECO:0007669"/>
    <property type="project" value="InterPro"/>
</dbReference>
<evidence type="ECO:0000313" key="3">
    <source>
        <dbReference type="Proteomes" id="UP000535491"/>
    </source>
</evidence>
<dbReference type="Gene3D" id="3.90.950.10">
    <property type="match status" value="1"/>
</dbReference>
<comment type="caution">
    <text evidence="2">The sequence shown here is derived from an EMBL/GenBank/DDBJ whole genome shotgun (WGS) entry which is preliminary data.</text>
</comment>
<sequence>MDVLIATRNPGKIKTALILLNGVGVKGIALKDAGISPIYVVENGQTPEENALLKATAYYRYTGRTVLASDTGVEIDALGGLPGVMVRRWNGQLPDDIGDEEWLEFFLDQTKQIPESERTGKFVTAWSVIHQGRSYTHHIVRTFRFAARKVRPISPGFPMSAIVNAPRQDSVEQVYVPAFREWVKREEIFI</sequence>
<accession>A0A7W1WRJ2</accession>
<protein>
    <recommendedName>
        <fullName evidence="4">Non-canonical purine NTP pyrophosphatase</fullName>
    </recommendedName>
</protein>
<reference evidence="2 3" key="1">
    <citation type="submission" date="2020-07" db="EMBL/GenBank/DDBJ databases">
        <authorList>
            <person name="Feng H."/>
        </authorList>
    </citation>
    <scope>NUCLEOTIDE SEQUENCE [LARGE SCALE GENOMIC DNA]</scope>
    <source>
        <strain evidence="3">s-10</strain>
    </source>
</reference>